<dbReference type="OrthoDB" id="289038at2759"/>
<dbReference type="AlphaFoldDB" id="A0A8B7ZQL5"/>
<dbReference type="GeneID" id="110988545"/>
<dbReference type="Proteomes" id="UP000694845">
    <property type="component" value="Unplaced"/>
</dbReference>
<reference evidence="3" key="1">
    <citation type="submission" date="2025-08" db="UniProtKB">
        <authorList>
            <consortium name="RefSeq"/>
        </authorList>
    </citation>
    <scope>IDENTIFICATION</scope>
</reference>
<sequence length="584" mass="65814">AFRVLLENDDDRLGVITYHGLSRLADAFNTLHMMYHEATACHVTGDLVELLSITLLTLQCASKYKERKDVKQSLLQWQERMEFAQKLLTLLNCYTPDNVRKESLALLNELVVLYPRECVQRLVPIILHVHLQFQKNNIPLATGPYFPRRMPKPAPNKTSMRPPRPELQMFLHPSQLETSHGSDPVYDAALRDYFLPYHQLVETLCHTALSINLFTEDTINLSVLVALEGVPLQLDWFAKLWKIIYHSEGSDKTGVQLLCNHHTFHDYVEGILLDERTSFNNPTINSFFCIFFPKVYKHILCNNWESVVESFICGILGDTDDLDHLKPEELERTAYKANGDVRTLLLMFSVVPPRAINPHFLPALQCILTTCRKDRELRMTEASGGQSLDVADKDTEKRSNIDGCHQQDSEAVPKKKRKISQDVRENTESSSSPPPPPPPPAPVSKKDHGNVEPKAPSPDICGNKQEIRTEADYHPSMPEDTASDTTAENTLQSSDNEDKCGEDLTGPSGANTETSHSLMLLEVKAPSCEVFSDDTCSSTVRNLSEFIGPVRRSSSLSSSPKQQHFVDVLARSIEQLIKCLEQTI</sequence>
<protein>
    <submittedName>
        <fullName evidence="3">Ubiquitin carboxyl-terminal hydrolase 34-like</fullName>
    </submittedName>
</protein>
<keyword evidence="2" id="KW-1185">Reference proteome</keyword>
<evidence type="ECO:0000256" key="1">
    <source>
        <dbReference type="SAM" id="MobiDB-lite"/>
    </source>
</evidence>
<dbReference type="KEGG" id="aplc:110988545"/>
<feature type="region of interest" description="Disordered" evidence="1">
    <location>
        <begin position="382"/>
        <end position="513"/>
    </location>
</feature>
<evidence type="ECO:0000313" key="3">
    <source>
        <dbReference type="RefSeq" id="XP_022107873.1"/>
    </source>
</evidence>
<gene>
    <name evidence="3" type="primary">LOC110988545</name>
</gene>
<feature type="compositionally biased region" description="Pro residues" evidence="1">
    <location>
        <begin position="432"/>
        <end position="442"/>
    </location>
</feature>
<feature type="compositionally biased region" description="Polar residues" evidence="1">
    <location>
        <begin position="483"/>
        <end position="494"/>
    </location>
</feature>
<evidence type="ECO:0000313" key="2">
    <source>
        <dbReference type="Proteomes" id="UP000694845"/>
    </source>
</evidence>
<organism evidence="2 3">
    <name type="scientific">Acanthaster planci</name>
    <name type="common">Crown-of-thorns starfish</name>
    <dbReference type="NCBI Taxonomy" id="133434"/>
    <lineage>
        <taxon>Eukaryota</taxon>
        <taxon>Metazoa</taxon>
        <taxon>Echinodermata</taxon>
        <taxon>Eleutherozoa</taxon>
        <taxon>Asterozoa</taxon>
        <taxon>Asteroidea</taxon>
        <taxon>Valvatacea</taxon>
        <taxon>Valvatida</taxon>
        <taxon>Acanthasteridae</taxon>
        <taxon>Acanthaster</taxon>
    </lineage>
</organism>
<accession>A0A8B7ZQL5</accession>
<dbReference type="RefSeq" id="XP_022107873.1">
    <property type="nucleotide sequence ID" value="XM_022252181.1"/>
</dbReference>
<feature type="compositionally biased region" description="Basic and acidic residues" evidence="1">
    <location>
        <begin position="390"/>
        <end position="427"/>
    </location>
</feature>
<name>A0A8B7ZQL5_ACAPL</name>
<proteinExistence type="predicted"/>
<feature type="non-terminal residue" evidence="3">
    <location>
        <position position="1"/>
    </location>
</feature>